<evidence type="ECO:0000313" key="1">
    <source>
        <dbReference type="EMBL" id="AWL05438.1"/>
    </source>
</evidence>
<reference evidence="1 2" key="1">
    <citation type="submission" date="2018-05" db="EMBL/GenBank/DDBJ databases">
        <title>Complete genome sequence of Massilia oculi sp. nov. CCUG 43427T (=DSM 26321T), the type strain of M. oculi, and comparison with genome sequences of other Massilia strains.</title>
        <authorList>
            <person name="Zhu B."/>
        </authorList>
    </citation>
    <scope>NUCLEOTIDE SEQUENCE [LARGE SCALE GENOMIC DNA]</scope>
    <source>
        <strain evidence="1 2">CCUG 43427</strain>
    </source>
</reference>
<dbReference type="Proteomes" id="UP000245820">
    <property type="component" value="Chromosome"/>
</dbReference>
<protein>
    <submittedName>
        <fullName evidence="1">Uncharacterized protein</fullName>
    </submittedName>
</protein>
<sequence length="62" mass="6990">MQIQKETKLFAFKLAEKKEKEAKPAAQWQVRDGVSVAGCTDPTGEFNVRWSQNRGVDNGVYC</sequence>
<dbReference type="KEGG" id="mtim:DIR46_14005"/>
<organism evidence="1 2">
    <name type="scientific">Massilia oculi</name>
    <dbReference type="NCBI Taxonomy" id="945844"/>
    <lineage>
        <taxon>Bacteria</taxon>
        <taxon>Pseudomonadati</taxon>
        <taxon>Pseudomonadota</taxon>
        <taxon>Betaproteobacteria</taxon>
        <taxon>Burkholderiales</taxon>
        <taxon>Oxalobacteraceae</taxon>
        <taxon>Telluria group</taxon>
        <taxon>Massilia</taxon>
    </lineage>
</organism>
<accession>A0A2S2DJE5</accession>
<dbReference type="RefSeq" id="WP_109345775.1">
    <property type="nucleotide sequence ID" value="NZ_CP029343.1"/>
</dbReference>
<proteinExistence type="predicted"/>
<name>A0A2S2DJE5_9BURK</name>
<dbReference type="AlphaFoldDB" id="A0A2S2DJE5"/>
<dbReference type="EMBL" id="CP029343">
    <property type="protein sequence ID" value="AWL05438.1"/>
    <property type="molecule type" value="Genomic_DNA"/>
</dbReference>
<keyword evidence="2" id="KW-1185">Reference proteome</keyword>
<gene>
    <name evidence="1" type="ORF">DIR46_14005</name>
</gene>
<evidence type="ECO:0000313" key="2">
    <source>
        <dbReference type="Proteomes" id="UP000245820"/>
    </source>
</evidence>
<dbReference type="OrthoDB" id="8762812at2"/>